<dbReference type="AlphaFoldDB" id="E6XJR4"/>
<dbReference type="KEGG" id="shp:Sput200_1845"/>
<dbReference type="InterPro" id="IPR025359">
    <property type="entry name" value="SduA_C"/>
</dbReference>
<reference evidence="2 3" key="1">
    <citation type="submission" date="2011-01" db="EMBL/GenBank/DDBJ databases">
        <title>Complete sequence of Shewanella putrefaciens 200.</title>
        <authorList>
            <consortium name="US DOE Joint Genome Institute"/>
            <person name="Lucas S."/>
            <person name="Copeland A."/>
            <person name="Lapidus A."/>
            <person name="Cheng J.-F."/>
            <person name="Bruce D."/>
            <person name="Goodwin L."/>
            <person name="Pitluck S."/>
            <person name="Munk A.C."/>
            <person name="Detter J.C."/>
            <person name="Han C."/>
            <person name="Tapia R."/>
            <person name="Land M."/>
            <person name="Hauser L."/>
            <person name="Chang Y.-J."/>
            <person name="Jeffries C."/>
            <person name="Kyrpides N."/>
            <person name="Ivanova N."/>
            <person name="Mikhailova N."/>
            <person name="Kolker E."/>
            <person name="Lawrence C."/>
            <person name="McCue L.A."/>
            <person name="DiChristina T."/>
            <person name="Nealson K."/>
            <person name="Fredrickson J.K."/>
            <person name="Woyke T."/>
        </authorList>
    </citation>
    <scope>NUCLEOTIDE SEQUENCE [LARGE SCALE GENOMIC DNA]</scope>
    <source>
        <strain evidence="2 3">200</strain>
    </source>
</reference>
<gene>
    <name evidence="2" type="ordered locus">Sput200_1845</name>
</gene>
<name>E6XJR4_SHEP2</name>
<dbReference type="EMBL" id="CP002457">
    <property type="protein sequence ID" value="ADV54301.1"/>
    <property type="molecule type" value="Genomic_DNA"/>
</dbReference>
<dbReference type="PATRIC" id="fig|399804.5.peg.1902"/>
<proteinExistence type="predicted"/>
<sequence length="267" mass="30911">MSLSKIEAKKLGEDFLKLLDEEHGEQVYQEFLEKNSALMPREFIQNHGLHFDLVMRKMSLAKDYTPDFFYMSKSSADWNLVLVEIEKPQSKYFKNAKNDLHRDFLAGLDQIARWRAWFDNTSNREAFINGTIDPIRVPSSMRRNPCHIKYVLVHGRRSEFEGNDLKKGLIRARETDDFKIMSYDSLAESLHTKGHLYVGVRKNETFEIRSPHFAGENIFSWVEPSYLKITAALKAEILAQKNSWTIHSLKGGFALDHILPIIGECDA</sequence>
<dbReference type="HOGENOM" id="CLU_1044376_0_0_6"/>
<dbReference type="Pfam" id="PF14082">
    <property type="entry name" value="SduA_C"/>
    <property type="match status" value="1"/>
</dbReference>
<evidence type="ECO:0000313" key="2">
    <source>
        <dbReference type="EMBL" id="ADV54301.1"/>
    </source>
</evidence>
<dbReference type="OrthoDB" id="7060530at2"/>
<evidence type="ECO:0000259" key="1">
    <source>
        <dbReference type="Pfam" id="PF14082"/>
    </source>
</evidence>
<evidence type="ECO:0000313" key="3">
    <source>
        <dbReference type="Proteomes" id="UP000008209"/>
    </source>
</evidence>
<protein>
    <recommendedName>
        <fullName evidence="1">Shedu protein SduA C-terminal domain-containing protein</fullName>
    </recommendedName>
</protein>
<accession>E6XJR4</accession>
<feature type="domain" description="Shedu protein SduA C-terminal" evidence="1">
    <location>
        <begin position="24"/>
        <end position="186"/>
    </location>
</feature>
<dbReference type="Proteomes" id="UP000008209">
    <property type="component" value="Chromosome"/>
</dbReference>
<organism evidence="2 3">
    <name type="scientific">Shewanella putrefaciens (strain 200)</name>
    <dbReference type="NCBI Taxonomy" id="399804"/>
    <lineage>
        <taxon>Bacteria</taxon>
        <taxon>Pseudomonadati</taxon>
        <taxon>Pseudomonadota</taxon>
        <taxon>Gammaproteobacteria</taxon>
        <taxon>Alteromonadales</taxon>
        <taxon>Shewanellaceae</taxon>
        <taxon>Shewanella</taxon>
    </lineage>
</organism>